<proteinExistence type="predicted"/>
<dbReference type="InterPro" id="IPR027273">
    <property type="entry name" value="Neocarzinostatin-like"/>
</dbReference>
<sequence length="140" mass="14635">MAQARVKFPCPLAHQCVKMQHSIRVMLALWVGTLSSSVSDPAYKTFRLPADANSCQGIVCPPTNCFPNEEYVSPDGVKPCCTVCAVAGLSASKEVKVATSGVGPATGADLALCHGVHCPEPACPLEDQELLAGRCCATCK</sequence>
<evidence type="ECO:0000313" key="1">
    <source>
        <dbReference type="EMBL" id="CAD8848577.1"/>
    </source>
</evidence>
<gene>
    <name evidence="1" type="ORF">NSCI0253_LOCUS22927</name>
</gene>
<dbReference type="EMBL" id="HBFQ01032585">
    <property type="protein sequence ID" value="CAD8848577.1"/>
    <property type="molecule type" value="Transcribed_RNA"/>
</dbReference>
<dbReference type="AlphaFoldDB" id="A0A7S1ABA2"/>
<organism evidence="1">
    <name type="scientific">Noctiluca scintillans</name>
    <name type="common">Sea sparkle</name>
    <name type="synonym">Red tide dinoflagellate</name>
    <dbReference type="NCBI Taxonomy" id="2966"/>
    <lineage>
        <taxon>Eukaryota</taxon>
        <taxon>Sar</taxon>
        <taxon>Alveolata</taxon>
        <taxon>Dinophyceae</taxon>
        <taxon>Noctilucales</taxon>
        <taxon>Noctilucaceae</taxon>
        <taxon>Noctiluca</taxon>
    </lineage>
</organism>
<name>A0A7S1ABA2_NOCSC</name>
<accession>A0A7S1ABA2</accession>
<reference evidence="1" key="1">
    <citation type="submission" date="2021-01" db="EMBL/GenBank/DDBJ databases">
        <authorList>
            <person name="Corre E."/>
            <person name="Pelletier E."/>
            <person name="Niang G."/>
            <person name="Scheremetjew M."/>
            <person name="Finn R."/>
            <person name="Kale V."/>
            <person name="Holt S."/>
            <person name="Cochrane G."/>
            <person name="Meng A."/>
            <person name="Brown T."/>
            <person name="Cohen L."/>
        </authorList>
    </citation>
    <scope>NUCLEOTIDE SEQUENCE</scope>
</reference>
<protein>
    <submittedName>
        <fullName evidence="1">Uncharacterized protein</fullName>
    </submittedName>
</protein>
<dbReference type="SUPFAM" id="SSF49319">
    <property type="entry name" value="Actinoxanthin-like"/>
    <property type="match status" value="1"/>
</dbReference>